<dbReference type="Gene3D" id="2.10.109.10">
    <property type="entry name" value="Umud Fragment, subunit A"/>
    <property type="match status" value="1"/>
</dbReference>
<sequence length="198" mass="22523">MISLTKKQREVYEYIKNYLDRYDYAPSFREIAKAFGFSSVSTVAGYIDALKEKKYLEGENHVARSLQLTPSYDERNFSIPLLGTIAAGLPIEAIRTNETIDVPRDMMGPDVFALRVKGDSMIDDGIFDGDFVIIQRIAQPKNGDIVVSLLDGENVTLKRFYKEKGRIRLQPSNKNYKPIYTDKVTIQGKLRGVIRKFA</sequence>
<dbReference type="GO" id="GO:0006260">
    <property type="term" value="P:DNA replication"/>
    <property type="evidence" value="ECO:0007669"/>
    <property type="project" value="UniProtKB-UniRule"/>
</dbReference>
<evidence type="ECO:0000256" key="7">
    <source>
        <dbReference type="ARBA" id="ARBA00023015"/>
    </source>
</evidence>
<keyword evidence="8 12" id="KW-0238">DNA-binding</keyword>
<evidence type="ECO:0000256" key="10">
    <source>
        <dbReference type="ARBA" id="ARBA00023204"/>
    </source>
</evidence>
<keyword evidence="9 12" id="KW-0804">Transcription</keyword>
<evidence type="ECO:0000313" key="16">
    <source>
        <dbReference type="EMBL" id="TSC93701.1"/>
    </source>
</evidence>
<feature type="site" description="Cleavage; by autolysis" evidence="12">
    <location>
        <begin position="87"/>
        <end position="88"/>
    </location>
</feature>
<dbReference type="InterPro" id="IPR006197">
    <property type="entry name" value="Peptidase_S24_LexA"/>
</dbReference>
<keyword evidence="3 12" id="KW-0235">DNA replication</keyword>
<dbReference type="HAMAP" id="MF_00015">
    <property type="entry name" value="LexA"/>
    <property type="match status" value="1"/>
</dbReference>
<keyword evidence="6 12" id="KW-0068">Autocatalytic cleavage</keyword>
<proteinExistence type="inferred from homology"/>
<feature type="DNA-binding region" description="H-T-H motif" evidence="12">
    <location>
        <begin position="28"/>
        <end position="48"/>
    </location>
</feature>
<dbReference type="FunFam" id="2.10.109.10:FF:000001">
    <property type="entry name" value="LexA repressor"/>
    <property type="match status" value="1"/>
</dbReference>
<dbReference type="InterPro" id="IPR015927">
    <property type="entry name" value="Peptidase_S24_S26A/B/C"/>
</dbReference>
<dbReference type="PANTHER" id="PTHR33516:SF2">
    <property type="entry name" value="LEXA REPRESSOR-RELATED"/>
    <property type="match status" value="1"/>
</dbReference>
<dbReference type="SUPFAM" id="SSF51306">
    <property type="entry name" value="LexA/Signal peptidase"/>
    <property type="match status" value="1"/>
</dbReference>
<keyword evidence="2 12" id="KW-0678">Repressor</keyword>
<evidence type="ECO:0000256" key="4">
    <source>
        <dbReference type="ARBA" id="ARBA00022763"/>
    </source>
</evidence>
<dbReference type="EC" id="3.4.21.88" evidence="12"/>
<dbReference type="SUPFAM" id="SSF46785">
    <property type="entry name" value="Winged helix' DNA-binding domain"/>
    <property type="match status" value="1"/>
</dbReference>
<keyword evidence="11 12" id="KW-0742">SOS response</keyword>
<feature type="domain" description="Peptidase S24/S26A/S26B/S26C" evidence="14">
    <location>
        <begin position="80"/>
        <end position="190"/>
    </location>
</feature>
<comment type="function">
    <text evidence="12">Represses a number of genes involved in the response to DNA damage (SOS response), including recA and lexA. In the presence of single-stranded DNA, RecA interacts with LexA causing an autocatalytic cleavage which disrupts the DNA-binding part of LexA, leading to derepression of the SOS regulon and eventually DNA repair.</text>
</comment>
<dbReference type="GO" id="GO:0009432">
    <property type="term" value="P:SOS response"/>
    <property type="evidence" value="ECO:0007669"/>
    <property type="project" value="UniProtKB-UniRule"/>
</dbReference>
<reference evidence="16 17" key="1">
    <citation type="submission" date="2017-07" db="EMBL/GenBank/DDBJ databases">
        <title>Mechanisms for carbon and nitrogen cycling indicate functional differentiation within the Candidate Phyla Radiation.</title>
        <authorList>
            <person name="Danczak R.E."/>
            <person name="Johnston M.D."/>
            <person name="Kenah C."/>
            <person name="Slattery M."/>
            <person name="Wrighton K.C."/>
            <person name="Wilkins M.J."/>
        </authorList>
    </citation>
    <scope>NUCLEOTIDE SEQUENCE [LARGE SCALE GENOMIC DNA]</scope>
    <source>
        <strain evidence="16">Licking1014_85</strain>
    </source>
</reference>
<dbReference type="EMBL" id="VMGI01000013">
    <property type="protein sequence ID" value="TSC93701.1"/>
    <property type="molecule type" value="Genomic_DNA"/>
</dbReference>
<evidence type="ECO:0000256" key="8">
    <source>
        <dbReference type="ARBA" id="ARBA00023125"/>
    </source>
</evidence>
<keyword evidence="5 12" id="KW-0378">Hydrolase</keyword>
<dbReference type="InterPro" id="IPR036390">
    <property type="entry name" value="WH_DNA-bd_sf"/>
</dbReference>
<evidence type="ECO:0000256" key="13">
    <source>
        <dbReference type="RuleBase" id="RU003991"/>
    </source>
</evidence>
<feature type="active site" description="For autocatalytic cleavage activity" evidence="12">
    <location>
        <position position="120"/>
    </location>
</feature>
<dbReference type="GO" id="GO:0004252">
    <property type="term" value="F:serine-type endopeptidase activity"/>
    <property type="evidence" value="ECO:0007669"/>
    <property type="project" value="UniProtKB-UniRule"/>
</dbReference>
<evidence type="ECO:0000256" key="6">
    <source>
        <dbReference type="ARBA" id="ARBA00022813"/>
    </source>
</evidence>
<evidence type="ECO:0000256" key="11">
    <source>
        <dbReference type="ARBA" id="ARBA00023236"/>
    </source>
</evidence>
<comment type="catalytic activity">
    <reaction evidence="12">
        <text>Hydrolysis of Ala-|-Gly bond in repressor LexA.</text>
        <dbReference type="EC" id="3.4.21.88"/>
    </reaction>
</comment>
<accession>A0A554LLF9</accession>
<evidence type="ECO:0000256" key="12">
    <source>
        <dbReference type="HAMAP-Rule" id="MF_00015"/>
    </source>
</evidence>
<dbReference type="InterPro" id="IPR050077">
    <property type="entry name" value="LexA_repressor"/>
</dbReference>
<dbReference type="InterPro" id="IPR036286">
    <property type="entry name" value="LexA/Signal_pep-like_sf"/>
</dbReference>
<dbReference type="GO" id="GO:0006508">
    <property type="term" value="P:proteolysis"/>
    <property type="evidence" value="ECO:0007669"/>
    <property type="project" value="InterPro"/>
</dbReference>
<organism evidence="16 17">
    <name type="scientific">Candidatus Berkelbacteria bacterium Licking1014_85</name>
    <dbReference type="NCBI Taxonomy" id="2017148"/>
    <lineage>
        <taxon>Bacteria</taxon>
        <taxon>Candidatus Berkelbacteria</taxon>
    </lineage>
</organism>
<evidence type="ECO:0000256" key="9">
    <source>
        <dbReference type="ARBA" id="ARBA00023163"/>
    </source>
</evidence>
<dbReference type="GO" id="GO:0003677">
    <property type="term" value="F:DNA binding"/>
    <property type="evidence" value="ECO:0007669"/>
    <property type="project" value="UniProtKB-UniRule"/>
</dbReference>
<dbReference type="PRINTS" id="PR00726">
    <property type="entry name" value="LEXASERPTASE"/>
</dbReference>
<evidence type="ECO:0000256" key="5">
    <source>
        <dbReference type="ARBA" id="ARBA00022801"/>
    </source>
</evidence>
<dbReference type="PANTHER" id="PTHR33516">
    <property type="entry name" value="LEXA REPRESSOR"/>
    <property type="match status" value="1"/>
</dbReference>
<dbReference type="InterPro" id="IPR006200">
    <property type="entry name" value="LexA"/>
</dbReference>
<feature type="domain" description="LexA repressor DNA-binding" evidence="15">
    <location>
        <begin position="1"/>
        <end position="64"/>
    </location>
</feature>
<dbReference type="InterPro" id="IPR039418">
    <property type="entry name" value="LexA-like"/>
</dbReference>
<keyword evidence="7 12" id="KW-0805">Transcription regulation</keyword>
<dbReference type="NCBIfam" id="TIGR00498">
    <property type="entry name" value="lexA"/>
    <property type="match status" value="1"/>
</dbReference>
<dbReference type="Proteomes" id="UP000315589">
    <property type="component" value="Unassembled WGS sequence"/>
</dbReference>
<dbReference type="GO" id="GO:0045892">
    <property type="term" value="P:negative regulation of DNA-templated transcription"/>
    <property type="evidence" value="ECO:0007669"/>
    <property type="project" value="UniProtKB-UniRule"/>
</dbReference>
<evidence type="ECO:0000256" key="1">
    <source>
        <dbReference type="ARBA" id="ARBA00007484"/>
    </source>
</evidence>
<dbReference type="GO" id="GO:0006281">
    <property type="term" value="P:DNA repair"/>
    <property type="evidence" value="ECO:0007669"/>
    <property type="project" value="UniProtKB-UniRule"/>
</dbReference>
<name>A0A554LLF9_9BACT</name>
<comment type="subunit">
    <text evidence="12">Homodimer.</text>
</comment>
<comment type="similarity">
    <text evidence="1 12 13">Belongs to the peptidase S24 family.</text>
</comment>
<dbReference type="InterPro" id="IPR006199">
    <property type="entry name" value="LexA_DNA-bd_dom"/>
</dbReference>
<evidence type="ECO:0000259" key="14">
    <source>
        <dbReference type="Pfam" id="PF00717"/>
    </source>
</evidence>
<keyword evidence="4 12" id="KW-0227">DNA damage</keyword>
<evidence type="ECO:0000256" key="3">
    <source>
        <dbReference type="ARBA" id="ARBA00022705"/>
    </source>
</evidence>
<dbReference type="InterPro" id="IPR036388">
    <property type="entry name" value="WH-like_DNA-bd_sf"/>
</dbReference>
<dbReference type="CDD" id="cd06529">
    <property type="entry name" value="S24_LexA-like"/>
    <property type="match status" value="1"/>
</dbReference>
<keyword evidence="10 12" id="KW-0234">DNA repair</keyword>
<feature type="active site" description="For autocatalytic cleavage activity" evidence="12">
    <location>
        <position position="158"/>
    </location>
</feature>
<dbReference type="AlphaFoldDB" id="A0A554LLF9"/>
<protein>
    <recommendedName>
        <fullName evidence="12">LexA repressor</fullName>
        <ecNumber evidence="12">3.4.21.88</ecNumber>
    </recommendedName>
</protein>
<evidence type="ECO:0000313" key="17">
    <source>
        <dbReference type="Proteomes" id="UP000315589"/>
    </source>
</evidence>
<dbReference type="Gene3D" id="1.10.10.10">
    <property type="entry name" value="Winged helix-like DNA-binding domain superfamily/Winged helix DNA-binding domain"/>
    <property type="match status" value="1"/>
</dbReference>
<dbReference type="Pfam" id="PF01726">
    <property type="entry name" value="LexA_DNA_bind"/>
    <property type="match status" value="1"/>
</dbReference>
<evidence type="ECO:0000259" key="15">
    <source>
        <dbReference type="Pfam" id="PF01726"/>
    </source>
</evidence>
<comment type="caution">
    <text evidence="16">The sequence shown here is derived from an EMBL/GenBank/DDBJ whole genome shotgun (WGS) entry which is preliminary data.</text>
</comment>
<dbReference type="Pfam" id="PF00717">
    <property type="entry name" value="Peptidase_S24"/>
    <property type="match status" value="1"/>
</dbReference>
<evidence type="ECO:0000256" key="2">
    <source>
        <dbReference type="ARBA" id="ARBA00022491"/>
    </source>
</evidence>
<gene>
    <name evidence="12" type="primary">lexA</name>
    <name evidence="16" type="ORF">CEN91_138</name>
</gene>